<comment type="caution">
    <text evidence="1">The sequence shown here is derived from an EMBL/GenBank/DDBJ whole genome shotgun (WGS) entry which is preliminary data.</text>
</comment>
<keyword evidence="2" id="KW-1185">Reference proteome</keyword>
<dbReference type="Proteomes" id="UP001227268">
    <property type="component" value="Unassembled WGS sequence"/>
</dbReference>
<name>A0ACC2VJB1_9TREE</name>
<evidence type="ECO:0000313" key="1">
    <source>
        <dbReference type="EMBL" id="KAJ9099244.1"/>
    </source>
</evidence>
<evidence type="ECO:0000313" key="2">
    <source>
        <dbReference type="Proteomes" id="UP001227268"/>
    </source>
</evidence>
<accession>A0ACC2VJB1</accession>
<proteinExistence type="predicted"/>
<organism evidence="1 2">
    <name type="scientific">Naganishia friedmannii</name>
    <dbReference type="NCBI Taxonomy" id="89922"/>
    <lineage>
        <taxon>Eukaryota</taxon>
        <taxon>Fungi</taxon>
        <taxon>Dikarya</taxon>
        <taxon>Basidiomycota</taxon>
        <taxon>Agaricomycotina</taxon>
        <taxon>Tremellomycetes</taxon>
        <taxon>Filobasidiales</taxon>
        <taxon>Filobasidiaceae</taxon>
        <taxon>Naganishia</taxon>
    </lineage>
</organism>
<dbReference type="EMBL" id="JASBWT010000013">
    <property type="protein sequence ID" value="KAJ9099244.1"/>
    <property type="molecule type" value="Genomic_DNA"/>
</dbReference>
<gene>
    <name evidence="1" type="ORF">QFC21_004124</name>
</gene>
<sequence>MGLPCAAIYIACMMVFIPFPFSHYFEASLNSGFAGGVGKLGELEMGNAGAEAVGTRTFPHQELTLYLSALLSLQTATLLGFLDDIFDIRWRHKLPIPLIASIPLLLVYYAESGLTTVVMPTPLRGVWGLGRTVDLGWMYYAYMALLSTFATNSINILAGVNGLEVAQALLIALSVVVNDLLYIPIWPRVMVGGWTVLDGGAILQRGSAELVQRHLLSLYFMGPLIGVCGGFMFHNWYPARAFPGDTLCYFTGMALSVIAIQAHYSKTLLLFFIPQIFNFLLSCPQLFGLVECPRHRVPTFVKETGKLVPSTVLFPTAPKPLTRLTLRLLSLLRLTYLTYDPTTRQIRSATNLTIPNLVLVHVGPLREPTLTLCVIAMQCAGSCLALGIRYGLAGLLYDGDRR</sequence>
<reference evidence="1" key="1">
    <citation type="submission" date="2023-04" db="EMBL/GenBank/DDBJ databases">
        <title>Draft Genome sequencing of Naganishia species isolated from polar environments using Oxford Nanopore Technology.</title>
        <authorList>
            <person name="Leo P."/>
            <person name="Venkateswaran K."/>
        </authorList>
    </citation>
    <scope>NUCLEOTIDE SEQUENCE</scope>
    <source>
        <strain evidence="1">MNA-CCFEE 5423</strain>
    </source>
</reference>
<protein>
    <submittedName>
        <fullName evidence="1">Uncharacterized protein</fullName>
    </submittedName>
</protein>